<gene>
    <name evidence="2" type="ORF">FSB_LOCUS41514</name>
</gene>
<dbReference type="EMBL" id="OIVN01003795">
    <property type="protein sequence ID" value="SPD13632.1"/>
    <property type="molecule type" value="Genomic_DNA"/>
</dbReference>
<evidence type="ECO:0000313" key="2">
    <source>
        <dbReference type="EMBL" id="SPD13632.1"/>
    </source>
</evidence>
<reference evidence="2" key="1">
    <citation type="submission" date="2018-02" db="EMBL/GenBank/DDBJ databases">
        <authorList>
            <person name="Cohen D.B."/>
            <person name="Kent A.D."/>
        </authorList>
    </citation>
    <scope>NUCLEOTIDE SEQUENCE</scope>
</reference>
<accession>A0A2N9HN05</accession>
<proteinExistence type="predicted"/>
<feature type="compositionally biased region" description="Gly residues" evidence="1">
    <location>
        <begin position="203"/>
        <end position="246"/>
    </location>
</feature>
<name>A0A2N9HN05_FAGSY</name>
<sequence>MKNFLMKNLLRLLASSTSKVSVKTNPTLVRGTLLLNIHPEDIPQIETELLYEEKLAKAAEYIIWMENVQKGISLVENDGGKVDETLAENAGKSDETLAENASERDEIVAEVGNFMSTVENAGMKLMSMGDSEKMATILYNLNSLHENFNSLHENVNSLNENVNSLHELMRKKEGLPPLGSYGSGKGKGKSSGGNGKDKRNSNGGNGKDNGNGNGKGKGKGHGNGGNDTGKGNGNGGNGNGNGGSDGGLLDMLDTHIGLF</sequence>
<dbReference type="AlphaFoldDB" id="A0A2N9HN05"/>
<feature type="region of interest" description="Disordered" evidence="1">
    <location>
        <begin position="173"/>
        <end position="254"/>
    </location>
</feature>
<feature type="compositionally biased region" description="Gly residues" evidence="1">
    <location>
        <begin position="181"/>
        <end position="194"/>
    </location>
</feature>
<evidence type="ECO:0000256" key="1">
    <source>
        <dbReference type="SAM" id="MobiDB-lite"/>
    </source>
</evidence>
<protein>
    <submittedName>
        <fullName evidence="2">Uncharacterized protein</fullName>
    </submittedName>
</protein>
<organism evidence="2">
    <name type="scientific">Fagus sylvatica</name>
    <name type="common">Beechnut</name>
    <dbReference type="NCBI Taxonomy" id="28930"/>
    <lineage>
        <taxon>Eukaryota</taxon>
        <taxon>Viridiplantae</taxon>
        <taxon>Streptophyta</taxon>
        <taxon>Embryophyta</taxon>
        <taxon>Tracheophyta</taxon>
        <taxon>Spermatophyta</taxon>
        <taxon>Magnoliopsida</taxon>
        <taxon>eudicotyledons</taxon>
        <taxon>Gunneridae</taxon>
        <taxon>Pentapetalae</taxon>
        <taxon>rosids</taxon>
        <taxon>fabids</taxon>
        <taxon>Fagales</taxon>
        <taxon>Fagaceae</taxon>
        <taxon>Fagus</taxon>
    </lineage>
</organism>